<gene>
    <name evidence="2" type="ORF">ERS137941_04209</name>
</gene>
<organism evidence="2 3">
    <name type="scientific">Yersinia enterocolitica</name>
    <dbReference type="NCBI Taxonomy" id="630"/>
    <lineage>
        <taxon>Bacteria</taxon>
        <taxon>Pseudomonadati</taxon>
        <taxon>Pseudomonadota</taxon>
        <taxon>Gammaproteobacteria</taxon>
        <taxon>Enterobacterales</taxon>
        <taxon>Yersiniaceae</taxon>
        <taxon>Yersinia</taxon>
    </lineage>
</organism>
<protein>
    <submittedName>
        <fullName evidence="2">Beta-fimbriae major subunit</fullName>
    </submittedName>
</protein>
<evidence type="ECO:0000256" key="1">
    <source>
        <dbReference type="SAM" id="SignalP"/>
    </source>
</evidence>
<keyword evidence="1" id="KW-0732">Signal</keyword>
<name>A0A0E1NDA8_YEREN</name>
<reference evidence="2 3" key="1">
    <citation type="submission" date="2015-03" db="EMBL/GenBank/DDBJ databases">
        <authorList>
            <person name="Murphy D."/>
        </authorList>
    </citation>
    <scope>NUCLEOTIDE SEQUENCE [LARGE SCALE GENOMIC DNA]</scope>
    <source>
        <strain evidence="2 3">IP26249</strain>
    </source>
</reference>
<dbReference type="AlphaFoldDB" id="A0A0E1NDA8"/>
<dbReference type="Proteomes" id="UP000048841">
    <property type="component" value="Unassembled WGS sequence"/>
</dbReference>
<feature type="signal peptide" evidence="1">
    <location>
        <begin position="1"/>
        <end position="21"/>
    </location>
</feature>
<dbReference type="EMBL" id="CGBR01000069">
    <property type="protein sequence ID" value="CFQ77467.1"/>
    <property type="molecule type" value="Genomic_DNA"/>
</dbReference>
<dbReference type="PRINTS" id="PR01613">
    <property type="entry name" value="FIMBRIALPAPF"/>
</dbReference>
<dbReference type="KEGG" id="yet:CH48_3511"/>
<evidence type="ECO:0000313" key="2">
    <source>
        <dbReference type="EMBL" id="CFQ77467.1"/>
    </source>
</evidence>
<feature type="chain" id="PRO_5009764170" evidence="1">
    <location>
        <begin position="22"/>
        <end position="212"/>
    </location>
</feature>
<evidence type="ECO:0000313" key="3">
    <source>
        <dbReference type="Proteomes" id="UP000048841"/>
    </source>
</evidence>
<dbReference type="Pfam" id="PF06551">
    <property type="entry name" value="DUF1120"/>
    <property type="match status" value="1"/>
</dbReference>
<dbReference type="PATRIC" id="fig|630.129.peg.1880"/>
<accession>A0A0E1NDA8</accession>
<sequence>MKKQLAGITVLSFLIVSIATAYAVAPVAELKVKGALTVPSCTVNAPENGIYDFGKISSTKISSIGFVNLAAMTKNWVITCDATTYLTVKPVDNRAASVYPSSTSTYGLGMVNGSGKIGAYSINMQNAVVDGNSSKLFSSSTGVFSAVTATALYNHGPSVGWASADNIQAAGKVFSTEIKVEPILASTTVMNGPITEDTELNGSVTLDFAYAI</sequence>
<dbReference type="InterPro" id="IPR005430">
    <property type="entry name" value="P_pili_tip_PapF"/>
</dbReference>
<dbReference type="GO" id="GO:0009289">
    <property type="term" value="C:pilus"/>
    <property type="evidence" value="ECO:0007669"/>
    <property type="project" value="InterPro"/>
</dbReference>
<dbReference type="RefSeq" id="WP_013649786.1">
    <property type="nucleotide sequence ID" value="NZ_CGBR01000069.1"/>
</dbReference>
<dbReference type="InterPro" id="IPR010546">
    <property type="entry name" value="DUF1120"/>
</dbReference>
<proteinExistence type="predicted"/>